<organism evidence="1 2">
    <name type="scientific">Rhizobium leguminosarum bv. trifolii</name>
    <dbReference type="NCBI Taxonomy" id="386"/>
    <lineage>
        <taxon>Bacteria</taxon>
        <taxon>Pseudomonadati</taxon>
        <taxon>Pseudomonadota</taxon>
        <taxon>Alphaproteobacteria</taxon>
        <taxon>Hyphomicrobiales</taxon>
        <taxon>Rhizobiaceae</taxon>
        <taxon>Rhizobium/Agrobacterium group</taxon>
        <taxon>Rhizobium</taxon>
    </lineage>
</organism>
<protein>
    <submittedName>
        <fullName evidence="1">Uncharacterized protein</fullName>
    </submittedName>
</protein>
<proteinExistence type="predicted"/>
<evidence type="ECO:0000313" key="2">
    <source>
        <dbReference type="Proteomes" id="UP000256748"/>
    </source>
</evidence>
<sequence length="107" mass="12025">MTNAPIENSESISGVVVGAWPILMNRTDIITLKEAIYRTGKSDKTLRTWCRLFGISRQTHTGAPIEISAPALEMVMHGDMEALELLRSGNRHHPRVRRFFDHLGLSV</sequence>
<name>A0A3E1B838_RHILT</name>
<evidence type="ECO:0000313" key="1">
    <source>
        <dbReference type="EMBL" id="RFB87382.1"/>
    </source>
</evidence>
<reference evidence="1 2" key="1">
    <citation type="submission" date="2017-03" db="EMBL/GenBank/DDBJ databases">
        <title>Genome analysis of Rhizobial strains effectives or ineffectives for nitrogen fixation isolated from bean seeds.</title>
        <authorList>
            <person name="Peralta H."/>
            <person name="Aguilar-Vera A."/>
            <person name="Mora Y."/>
            <person name="Vargas-Lagunas C."/>
            <person name="Girard L."/>
            <person name="Mora J."/>
        </authorList>
    </citation>
    <scope>NUCLEOTIDE SEQUENCE [LARGE SCALE GENOMIC DNA]</scope>
    <source>
        <strain evidence="1 2">CCGM5</strain>
    </source>
</reference>
<dbReference type="AlphaFoldDB" id="A0A3E1B838"/>
<dbReference type="RefSeq" id="WP_116275110.1">
    <property type="nucleotide sequence ID" value="NZ_KZ859523.1"/>
</dbReference>
<gene>
    <name evidence="1" type="ORF">B5K10_22385</name>
</gene>
<dbReference type="EMBL" id="NAOO01000028">
    <property type="protein sequence ID" value="RFB87382.1"/>
    <property type="molecule type" value="Genomic_DNA"/>
</dbReference>
<comment type="caution">
    <text evidence="1">The sequence shown here is derived from an EMBL/GenBank/DDBJ whole genome shotgun (WGS) entry which is preliminary data.</text>
</comment>
<accession>A0A3E1B838</accession>
<dbReference type="Proteomes" id="UP000256748">
    <property type="component" value="Unassembled WGS sequence"/>
</dbReference>